<dbReference type="AlphaFoldDB" id="A0A371G5H4"/>
<dbReference type="Proteomes" id="UP000257109">
    <property type="component" value="Unassembled WGS sequence"/>
</dbReference>
<sequence length="287" mass="31624">MDLYFPWNEKCRCLSFPQCEQISLPRPPLPFRDIPLVPRPLLPLQEATIVEFSAAIPLPFIMVGTRPTNRTVAANNGRQRQRAVAVTDGGGRRRRVATDGGGTIRDHHPCEGGDSTRPSTFTNGTITRATKVHRYQEELVRPFKSEREEVCGGNGLDAVHKGKGGGVSQQYQNRHGEEVCGETSGENDVDADDEGEESPHRSSEDNKNAFENVDISGSEFAEGEECSREEHEDGEHNNKVESEGEIEGIVDAHDVEGDGMLLSYSECFLLSVKPLAKHVPPILHQAK</sequence>
<gene>
    <name evidence="2" type="primary">SNL3</name>
    <name evidence="2" type="ORF">CR513_32979</name>
</gene>
<evidence type="ECO:0000313" key="2">
    <source>
        <dbReference type="EMBL" id="RDX85777.1"/>
    </source>
</evidence>
<dbReference type="STRING" id="157652.A0A371G5H4"/>
<feature type="region of interest" description="Disordered" evidence="1">
    <location>
        <begin position="87"/>
        <end position="122"/>
    </location>
</feature>
<accession>A0A371G5H4</accession>
<dbReference type="EMBL" id="QJKJ01006705">
    <property type="protein sequence ID" value="RDX85777.1"/>
    <property type="molecule type" value="Genomic_DNA"/>
</dbReference>
<feature type="compositionally biased region" description="Acidic residues" evidence="1">
    <location>
        <begin position="185"/>
        <end position="196"/>
    </location>
</feature>
<proteinExistence type="predicted"/>
<feature type="compositionally biased region" description="Basic and acidic residues" evidence="1">
    <location>
        <begin position="197"/>
        <end position="208"/>
    </location>
</feature>
<feature type="region of interest" description="Disordered" evidence="1">
    <location>
        <begin position="177"/>
        <end position="248"/>
    </location>
</feature>
<protein>
    <submittedName>
        <fullName evidence="2">Paired amphipathic helix protein Sin3-like 3</fullName>
    </submittedName>
</protein>
<feature type="compositionally biased region" description="Basic and acidic residues" evidence="1">
    <location>
        <begin position="225"/>
        <end position="242"/>
    </location>
</feature>
<evidence type="ECO:0000256" key="1">
    <source>
        <dbReference type="SAM" id="MobiDB-lite"/>
    </source>
</evidence>
<name>A0A371G5H4_MUCPR</name>
<reference evidence="2" key="1">
    <citation type="submission" date="2018-05" db="EMBL/GenBank/DDBJ databases">
        <title>Draft genome of Mucuna pruriens seed.</title>
        <authorList>
            <person name="Nnadi N.E."/>
            <person name="Vos R."/>
            <person name="Hasami M.H."/>
            <person name="Devisetty U.K."/>
            <person name="Aguiy J.C."/>
        </authorList>
    </citation>
    <scope>NUCLEOTIDE SEQUENCE [LARGE SCALE GENOMIC DNA]</scope>
    <source>
        <strain evidence="2">JCA_2017</strain>
    </source>
</reference>
<feature type="non-terminal residue" evidence="2">
    <location>
        <position position="1"/>
    </location>
</feature>
<dbReference type="OrthoDB" id="10265969at2759"/>
<evidence type="ECO:0000313" key="3">
    <source>
        <dbReference type="Proteomes" id="UP000257109"/>
    </source>
</evidence>
<keyword evidence="3" id="KW-1185">Reference proteome</keyword>
<organism evidence="2 3">
    <name type="scientific">Mucuna pruriens</name>
    <name type="common">Velvet bean</name>
    <name type="synonym">Dolichos pruriens</name>
    <dbReference type="NCBI Taxonomy" id="157652"/>
    <lineage>
        <taxon>Eukaryota</taxon>
        <taxon>Viridiplantae</taxon>
        <taxon>Streptophyta</taxon>
        <taxon>Embryophyta</taxon>
        <taxon>Tracheophyta</taxon>
        <taxon>Spermatophyta</taxon>
        <taxon>Magnoliopsida</taxon>
        <taxon>eudicotyledons</taxon>
        <taxon>Gunneridae</taxon>
        <taxon>Pentapetalae</taxon>
        <taxon>rosids</taxon>
        <taxon>fabids</taxon>
        <taxon>Fabales</taxon>
        <taxon>Fabaceae</taxon>
        <taxon>Papilionoideae</taxon>
        <taxon>50 kb inversion clade</taxon>
        <taxon>NPAAA clade</taxon>
        <taxon>indigoferoid/millettioid clade</taxon>
        <taxon>Phaseoleae</taxon>
        <taxon>Mucuna</taxon>
    </lineage>
</organism>
<comment type="caution">
    <text evidence="2">The sequence shown here is derived from an EMBL/GenBank/DDBJ whole genome shotgun (WGS) entry which is preliminary data.</text>
</comment>